<organism evidence="1 2">
    <name type="scientific">Symbiodinium pilosum</name>
    <name type="common">Dinoflagellate</name>
    <dbReference type="NCBI Taxonomy" id="2952"/>
    <lineage>
        <taxon>Eukaryota</taxon>
        <taxon>Sar</taxon>
        <taxon>Alveolata</taxon>
        <taxon>Dinophyceae</taxon>
        <taxon>Suessiales</taxon>
        <taxon>Symbiodiniaceae</taxon>
        <taxon>Symbiodinium</taxon>
    </lineage>
</organism>
<comment type="caution">
    <text evidence="1">The sequence shown here is derived from an EMBL/GenBank/DDBJ whole genome shotgun (WGS) entry which is preliminary data.</text>
</comment>
<dbReference type="EMBL" id="CAJNIZ010004586">
    <property type="protein sequence ID" value="CAE7234175.1"/>
    <property type="molecule type" value="Genomic_DNA"/>
</dbReference>
<feature type="non-terminal residue" evidence="1">
    <location>
        <position position="61"/>
    </location>
</feature>
<proteinExistence type="predicted"/>
<dbReference type="Gene3D" id="3.30.70.250">
    <property type="entry name" value="Malonyl-CoA ACP transacylase, ACP-binding"/>
    <property type="match status" value="1"/>
</dbReference>
<dbReference type="PANTHER" id="PTHR47170">
    <property type="entry name" value="MALONYL-COA ACP TRANSACYLASE, ACP-BINDING"/>
    <property type="match status" value="1"/>
</dbReference>
<dbReference type="InterPro" id="IPR052760">
    <property type="entry name" value="Mitochondrial_malonyltrans"/>
</dbReference>
<evidence type="ECO:0000313" key="1">
    <source>
        <dbReference type="EMBL" id="CAE7234175.1"/>
    </source>
</evidence>
<sequence>LSLGEYVALTAAGVFDFETGLRLIKVRAEAMQFELSGGRPGAKAQGMCLVVGMVKDEVERL</sequence>
<dbReference type="PANTHER" id="PTHR47170:SF2">
    <property type="entry name" value="MALONYL-COA:ACP TRANSACYLASE (MAT) DOMAIN-CONTAINING PROTEIN"/>
    <property type="match status" value="1"/>
</dbReference>
<evidence type="ECO:0000313" key="2">
    <source>
        <dbReference type="Proteomes" id="UP000649617"/>
    </source>
</evidence>
<accession>A0A812KT82</accession>
<dbReference type="InterPro" id="IPR001227">
    <property type="entry name" value="Ac_transferase_dom_sf"/>
</dbReference>
<dbReference type="InterPro" id="IPR016035">
    <property type="entry name" value="Acyl_Trfase/lysoPLipase"/>
</dbReference>
<name>A0A812KT82_SYMPI</name>
<keyword evidence="2" id="KW-1185">Reference proteome</keyword>
<reference evidence="1" key="1">
    <citation type="submission" date="2021-02" db="EMBL/GenBank/DDBJ databases">
        <authorList>
            <person name="Dougan E. K."/>
            <person name="Rhodes N."/>
            <person name="Thang M."/>
            <person name="Chan C."/>
        </authorList>
    </citation>
    <scope>NUCLEOTIDE SEQUENCE</scope>
</reference>
<dbReference type="AlphaFoldDB" id="A0A812KT82"/>
<feature type="non-terminal residue" evidence="1">
    <location>
        <position position="1"/>
    </location>
</feature>
<dbReference type="Gene3D" id="3.40.366.10">
    <property type="entry name" value="Malonyl-Coenzyme A Acyl Carrier Protein, domain 2"/>
    <property type="match status" value="1"/>
</dbReference>
<dbReference type="GO" id="GO:0016740">
    <property type="term" value="F:transferase activity"/>
    <property type="evidence" value="ECO:0007669"/>
    <property type="project" value="InterPro"/>
</dbReference>
<protein>
    <submittedName>
        <fullName evidence="1">PksE protein</fullName>
    </submittedName>
</protein>
<dbReference type="SUPFAM" id="SSF52151">
    <property type="entry name" value="FabD/lysophospholipase-like"/>
    <property type="match status" value="1"/>
</dbReference>
<gene>
    <name evidence="1" type="primary">pksE</name>
    <name evidence="1" type="ORF">SPIL2461_LOCUS3714</name>
</gene>
<dbReference type="OrthoDB" id="541883at2759"/>
<dbReference type="Proteomes" id="UP000649617">
    <property type="component" value="Unassembled WGS sequence"/>
</dbReference>